<sequence length="831" mass="95782">MFLQRADRLALVDFKNRHINYTELINNIKYFSEYVINLEKDRFGLIIMENRPEWIYGFMAIWDKNSAGIALDANSNPQEILYVLNDANPDIILCSDETQKNIIDAVNQYEFKDKIKIINVDKVKISEEKLNFIKNSDFELNNPTGNETAAMLYTSGTTGNPKGVMLSFDNLNSEMEGIYEKGIFDYRDQILALLPFHHILPLTATVLLMLKYQTSIVFVEKIASKEIFEALEKNRVTALIGVPRVFKLFYDGVMEQINAKFLTRTIYKIMKNSNSIKLKRKVFAKVHKKFGGHLDFIVVGGAKMDPEISRFYETLGIYSLEGYGLTETSPVIAVNSKKERKIGTVGKKLFNVEVKIENEELMVKGPIVMKGYYNKPEKTKEVITEDGWFKTGDLATIDDEGFITIRGRRNTMIVLSNGKNIDPETLEDRVLKKSDGLIKEIGIFNHKNKLAAIIVPDLLEFRKRNITNTKTYIKNIVEDYNLKAHNYEKILDYKLFENELPKTRVGKTRRFMLPDLYEKGETDKKEKVIEPDNEIYRILKEYVKKNKGIAPQPQENLELEIGMDSLDIVEFFAYIESNFGIRLDEDEFSKMPNLLLLSEYINQKATKIEDNEVDWKKIIDETKPIVDNKNRWVTKILKPLQPIVDLYFRTKKINKKNLTAEPQIFVSNHQSFVDPVVLGTLLPRKILNNTLFLAIDWYFKKGFMKLLVNHGNVILVDINKNIRKSVEEIVGHLKSGKSVLIFPEGARTKDGKVAEFKKVFAIIAKEMGVDIQCLGIKGAFNAYSRYMKFPRPKKIEVAVLEKFKPAGSYDEICKKAQNIIKKYVENLIINN</sequence>
<dbReference type="AlphaFoldDB" id="A0AB39VFG9"/>
<dbReference type="InterPro" id="IPR020845">
    <property type="entry name" value="AMP-binding_CS"/>
</dbReference>
<dbReference type="GO" id="GO:0004467">
    <property type="term" value="F:long-chain fatty acid-CoA ligase activity"/>
    <property type="evidence" value="ECO:0007669"/>
    <property type="project" value="TreeGrafter"/>
</dbReference>
<dbReference type="RefSeq" id="WP_369710950.1">
    <property type="nucleotide sequence ID" value="NZ_CP165644.1"/>
</dbReference>
<feature type="domain" description="Carrier" evidence="1">
    <location>
        <begin position="530"/>
        <end position="605"/>
    </location>
</feature>
<gene>
    <name evidence="2" type="ORF">AB8B22_09580</name>
</gene>
<dbReference type="InterPro" id="IPR002123">
    <property type="entry name" value="Plipid/glycerol_acylTrfase"/>
</dbReference>
<dbReference type="PROSITE" id="PS00455">
    <property type="entry name" value="AMP_BINDING"/>
    <property type="match status" value="1"/>
</dbReference>
<dbReference type="Pfam" id="PF00501">
    <property type="entry name" value="AMP-binding"/>
    <property type="match status" value="1"/>
</dbReference>
<dbReference type="SUPFAM" id="SSF47336">
    <property type="entry name" value="ACP-like"/>
    <property type="match status" value="1"/>
</dbReference>
<dbReference type="PANTHER" id="PTHR43272">
    <property type="entry name" value="LONG-CHAIN-FATTY-ACID--COA LIGASE"/>
    <property type="match status" value="1"/>
</dbReference>
<dbReference type="SUPFAM" id="SSF69593">
    <property type="entry name" value="Glycerol-3-phosphate (1)-acyltransferase"/>
    <property type="match status" value="1"/>
</dbReference>
<dbReference type="GO" id="GO:0016020">
    <property type="term" value="C:membrane"/>
    <property type="evidence" value="ECO:0007669"/>
    <property type="project" value="TreeGrafter"/>
</dbReference>
<dbReference type="Gene3D" id="1.10.1200.10">
    <property type="entry name" value="ACP-like"/>
    <property type="match status" value="1"/>
</dbReference>
<proteinExistence type="predicted"/>
<dbReference type="PANTHER" id="PTHR43272:SF52">
    <property type="entry name" value="AMP-DEPENDENT SYNTHETASE_LIGASE DOMAIN-CONTAINING PROTEIN"/>
    <property type="match status" value="1"/>
</dbReference>
<dbReference type="InterPro" id="IPR036736">
    <property type="entry name" value="ACP-like_sf"/>
</dbReference>
<evidence type="ECO:0000313" key="2">
    <source>
        <dbReference type="EMBL" id="XDU66641.1"/>
    </source>
</evidence>
<dbReference type="Pfam" id="PF23562">
    <property type="entry name" value="AMP-binding_C_3"/>
    <property type="match status" value="1"/>
</dbReference>
<accession>A0AB39VFG9</accession>
<dbReference type="CDD" id="cd07989">
    <property type="entry name" value="LPLAT_AGPAT-like"/>
    <property type="match status" value="1"/>
</dbReference>
<dbReference type="PROSITE" id="PS50075">
    <property type="entry name" value="CARRIER"/>
    <property type="match status" value="1"/>
</dbReference>
<dbReference type="SUPFAM" id="SSF56801">
    <property type="entry name" value="Acetyl-CoA synthetase-like"/>
    <property type="match status" value="1"/>
</dbReference>
<dbReference type="EMBL" id="CP165644">
    <property type="protein sequence ID" value="XDU66641.1"/>
    <property type="molecule type" value="Genomic_DNA"/>
</dbReference>
<dbReference type="GO" id="GO:0016746">
    <property type="term" value="F:acyltransferase activity"/>
    <property type="evidence" value="ECO:0007669"/>
    <property type="project" value="InterPro"/>
</dbReference>
<dbReference type="Gene3D" id="3.40.50.12780">
    <property type="entry name" value="N-terminal domain of ligase-like"/>
    <property type="match status" value="1"/>
</dbReference>
<dbReference type="Pfam" id="PF01553">
    <property type="entry name" value="Acyltransferase"/>
    <property type="match status" value="1"/>
</dbReference>
<organism evidence="2">
    <name type="scientific">Leptotrichia rugosa</name>
    <dbReference type="NCBI Taxonomy" id="3239302"/>
    <lineage>
        <taxon>Bacteria</taxon>
        <taxon>Fusobacteriati</taxon>
        <taxon>Fusobacteriota</taxon>
        <taxon>Fusobacteriia</taxon>
        <taxon>Fusobacteriales</taxon>
        <taxon>Leptotrichiaceae</taxon>
        <taxon>Leptotrichia</taxon>
    </lineage>
</organism>
<dbReference type="InterPro" id="IPR000873">
    <property type="entry name" value="AMP-dep_synth/lig_dom"/>
</dbReference>
<name>A0AB39VFG9_9FUSO</name>
<evidence type="ECO:0000259" key="1">
    <source>
        <dbReference type="PROSITE" id="PS50075"/>
    </source>
</evidence>
<dbReference type="Pfam" id="PF00550">
    <property type="entry name" value="PP-binding"/>
    <property type="match status" value="1"/>
</dbReference>
<dbReference type="KEGG" id="lrug:AB8B22_09580"/>
<dbReference type="InterPro" id="IPR009081">
    <property type="entry name" value="PP-bd_ACP"/>
</dbReference>
<dbReference type="SMART" id="SM00563">
    <property type="entry name" value="PlsC"/>
    <property type="match status" value="1"/>
</dbReference>
<reference evidence="2" key="1">
    <citation type="submission" date="2024-07" db="EMBL/GenBank/DDBJ databases">
        <authorList>
            <person name="Li X.-J."/>
            <person name="Wang X."/>
        </authorList>
    </citation>
    <scope>NUCLEOTIDE SEQUENCE</scope>
    <source>
        <strain evidence="2">HSP-334</strain>
    </source>
</reference>
<protein>
    <submittedName>
        <fullName evidence="2">AMP-binding protein</fullName>
    </submittedName>
</protein>
<dbReference type="InterPro" id="IPR042099">
    <property type="entry name" value="ANL_N_sf"/>
</dbReference>